<dbReference type="EMBL" id="BGZK01002446">
    <property type="protein sequence ID" value="GBP94015.1"/>
    <property type="molecule type" value="Genomic_DNA"/>
</dbReference>
<organism evidence="1 2">
    <name type="scientific">Eumeta variegata</name>
    <name type="common">Bagworm moth</name>
    <name type="synonym">Eumeta japonica</name>
    <dbReference type="NCBI Taxonomy" id="151549"/>
    <lineage>
        <taxon>Eukaryota</taxon>
        <taxon>Metazoa</taxon>
        <taxon>Ecdysozoa</taxon>
        <taxon>Arthropoda</taxon>
        <taxon>Hexapoda</taxon>
        <taxon>Insecta</taxon>
        <taxon>Pterygota</taxon>
        <taxon>Neoptera</taxon>
        <taxon>Endopterygota</taxon>
        <taxon>Lepidoptera</taxon>
        <taxon>Glossata</taxon>
        <taxon>Ditrysia</taxon>
        <taxon>Tineoidea</taxon>
        <taxon>Psychidae</taxon>
        <taxon>Oiketicinae</taxon>
        <taxon>Eumeta</taxon>
    </lineage>
</organism>
<evidence type="ECO:0000313" key="2">
    <source>
        <dbReference type="Proteomes" id="UP000299102"/>
    </source>
</evidence>
<comment type="caution">
    <text evidence="1">The sequence shown here is derived from an EMBL/GenBank/DDBJ whole genome shotgun (WGS) entry which is preliminary data.</text>
</comment>
<gene>
    <name evidence="1" type="ORF">EVAR_90726_1</name>
</gene>
<sequence length="97" mass="10739">MCDGTRTTEVRLVTNWGGAADFNLRQIIRETCGGSSINEFRGGKPLSDELTVNQAEVNIRKGYGEGSKKALYALFVSRMPARTGQKLMSAVMIYFEE</sequence>
<name>A0A4C2A4W4_EUMVA</name>
<keyword evidence="2" id="KW-1185">Reference proteome</keyword>
<proteinExistence type="predicted"/>
<dbReference type="Proteomes" id="UP000299102">
    <property type="component" value="Unassembled WGS sequence"/>
</dbReference>
<dbReference type="AlphaFoldDB" id="A0A4C2A4W4"/>
<reference evidence="1 2" key="1">
    <citation type="journal article" date="2019" name="Commun. Biol.">
        <title>The bagworm genome reveals a unique fibroin gene that provides high tensile strength.</title>
        <authorList>
            <person name="Kono N."/>
            <person name="Nakamura H."/>
            <person name="Ohtoshi R."/>
            <person name="Tomita M."/>
            <person name="Numata K."/>
            <person name="Arakawa K."/>
        </authorList>
    </citation>
    <scope>NUCLEOTIDE SEQUENCE [LARGE SCALE GENOMIC DNA]</scope>
</reference>
<accession>A0A4C2A4W4</accession>
<evidence type="ECO:0000313" key="1">
    <source>
        <dbReference type="EMBL" id="GBP94015.1"/>
    </source>
</evidence>
<protein>
    <submittedName>
        <fullName evidence="1">Uncharacterized protein</fullName>
    </submittedName>
</protein>